<feature type="region of interest" description="Disordered" evidence="1">
    <location>
        <begin position="91"/>
        <end position="110"/>
    </location>
</feature>
<dbReference type="EMBL" id="CP058555">
    <property type="protein sequence ID" value="QMV67904.1"/>
    <property type="molecule type" value="Genomic_DNA"/>
</dbReference>
<dbReference type="RefSeq" id="WP_182332362.1">
    <property type="nucleotide sequence ID" value="NZ_CP058555.1"/>
</dbReference>
<sequence>MVRIKKYGKLLLGVATIGGAILTQSFTQQAAANKKLAGIHRYYNTTGSPSTNPADYEYQDEDNLLCQPNDSKVCSSEWNLGTANPVIGQAPPSTATFVTNSDQEGQYTPQ</sequence>
<gene>
    <name evidence="2" type="ORF">HS960_09660</name>
</gene>
<dbReference type="Proteomes" id="UP000515450">
    <property type="component" value="Chromosome"/>
</dbReference>
<accession>A0A7G5E1M9</accession>
<reference evidence="2 3" key="1">
    <citation type="journal article" date="2020" name="G3 (Bethesda)">
        <title>CeMbio - The Caenorhabditis elegans Microbiome Resource.</title>
        <authorList>
            <person name="Dirksen P."/>
            <person name="Assie A."/>
            <person name="Zimmermann J."/>
            <person name="Zhang F."/>
            <person name="Tietje A.M."/>
            <person name="Marsh S.A."/>
            <person name="Felix M.A."/>
            <person name="Shapira M."/>
            <person name="Kaleta C."/>
            <person name="Schulenburg H."/>
            <person name="Samuel B."/>
        </authorList>
    </citation>
    <scope>NUCLEOTIDE SEQUENCE [LARGE SCALE GENOMIC DNA]</scope>
    <source>
        <strain evidence="2 3">BIGb0170</strain>
    </source>
</reference>
<dbReference type="AlphaFoldDB" id="A0A7G5E1M9"/>
<proteinExistence type="predicted"/>
<evidence type="ECO:0000313" key="3">
    <source>
        <dbReference type="Proteomes" id="UP000515450"/>
    </source>
</evidence>
<evidence type="ECO:0000313" key="2">
    <source>
        <dbReference type="EMBL" id="QMV67904.1"/>
    </source>
</evidence>
<keyword evidence="3" id="KW-1185">Reference proteome</keyword>
<name>A0A7G5E1M9_9SPHI</name>
<protein>
    <submittedName>
        <fullName evidence="2">Uncharacterized protein</fullName>
    </submittedName>
</protein>
<organism evidence="2 3">
    <name type="scientific">Sphingobacterium paramultivorum</name>
    <dbReference type="NCBI Taxonomy" id="2886510"/>
    <lineage>
        <taxon>Bacteria</taxon>
        <taxon>Pseudomonadati</taxon>
        <taxon>Bacteroidota</taxon>
        <taxon>Sphingobacteriia</taxon>
        <taxon>Sphingobacteriales</taxon>
        <taxon>Sphingobacteriaceae</taxon>
        <taxon>Sphingobacterium</taxon>
    </lineage>
</organism>
<evidence type="ECO:0000256" key="1">
    <source>
        <dbReference type="SAM" id="MobiDB-lite"/>
    </source>
</evidence>